<dbReference type="InterPro" id="IPR026870">
    <property type="entry name" value="Zinc_ribbon_dom"/>
</dbReference>
<feature type="compositionally biased region" description="Polar residues" evidence="1">
    <location>
        <begin position="239"/>
        <end position="269"/>
    </location>
</feature>
<feature type="region of interest" description="Disordered" evidence="1">
    <location>
        <begin position="31"/>
        <end position="345"/>
    </location>
</feature>
<dbReference type="AlphaFoldDB" id="A0A3P9CI32"/>
<organism evidence="3 4">
    <name type="scientific">Maylandia zebra</name>
    <name type="common">zebra mbuna</name>
    <dbReference type="NCBI Taxonomy" id="106582"/>
    <lineage>
        <taxon>Eukaryota</taxon>
        <taxon>Metazoa</taxon>
        <taxon>Chordata</taxon>
        <taxon>Craniata</taxon>
        <taxon>Vertebrata</taxon>
        <taxon>Euteleostomi</taxon>
        <taxon>Actinopterygii</taxon>
        <taxon>Neopterygii</taxon>
        <taxon>Teleostei</taxon>
        <taxon>Neoteleostei</taxon>
        <taxon>Acanthomorphata</taxon>
        <taxon>Ovalentaria</taxon>
        <taxon>Cichlomorphae</taxon>
        <taxon>Cichliformes</taxon>
        <taxon>Cichlidae</taxon>
        <taxon>African cichlids</taxon>
        <taxon>Pseudocrenilabrinae</taxon>
        <taxon>Haplochromini</taxon>
        <taxon>Maylandia</taxon>
        <taxon>Maylandia zebra complex</taxon>
    </lineage>
</organism>
<feature type="compositionally biased region" description="Basic and acidic residues" evidence="1">
    <location>
        <begin position="46"/>
        <end position="66"/>
    </location>
</feature>
<feature type="compositionally biased region" description="Basic and acidic residues" evidence="1">
    <location>
        <begin position="426"/>
        <end position="435"/>
    </location>
</feature>
<feature type="compositionally biased region" description="Basic and acidic residues" evidence="1">
    <location>
        <begin position="168"/>
        <end position="180"/>
    </location>
</feature>
<feature type="domain" description="Zinc-ribbon" evidence="2">
    <location>
        <begin position="2"/>
        <end position="24"/>
    </location>
</feature>
<evidence type="ECO:0000313" key="4">
    <source>
        <dbReference type="Proteomes" id="UP000265160"/>
    </source>
</evidence>
<sequence>MFCTECGTQVDRTFKFCPECGNKLFLLSQKKAQDGATSAHPISTTAEEKNQKEDQDQAPKEDKGIKENTTQIQGQLATDVSELDSKGPASSHSNADPATVENESASSSLHQTQFDSELAACEEKQKQNAVAAEINSDSCSGATPETNLSVPKTTPSATSAHSKIPAHQTRDSSDIDKDDTPDPYQIPSDKRSDVHSGPLFNSKDSPITKEAESTVPESSEDILKEAKAATQPAPHQDANKTTSHEIQNLSRKSADTKNSMNTDQNTFTKQADRKKDQVGVETCYSDDQNTTNSEKSSRPSPVTKDTSKDTEVQLAAAESQPDREHSTTPDNIATQVEAENGSRSTSLLQTQLESKLAAFPQGIESCNKKEGHLAVTAESDSELRSKATPETNLSVSTTPVTKDTTKNTEATSTNSNKDTGAYLAKEQQRGKRDVVGSRPPTSSCPPHHSDVQVGHQRPQNSSVSEGISIYFHVVVSNDFHLDPEKDFVVLKSAALLGNWDAYIEMFPRSRGDKGYLVETRVKIPKEKIQESIPYKYAVYKHSKKEFIYETIYQKEKNDRINRCLSIKQELLTREGEWHQYDDMIHPKLNTAWYWNTAKKTVMEGRDQAGWEMLKIIFDLLTTWNEQNVENFFLLLQQFIHTYTYPLLHDGMEKQWGLPYGSEQIKYLLKKFLEEIIGFRARKKSETVQSLLPNLHAGIIGLLVYNKYLKDSMRDKLSILCRLLCLPELAQGQFATFWENFANPLTDKKRVADALENLCHTAITHHIEKWVLVIPLIHLLRGESKPFEPVSPVLNPQSESWRGLRGIKVPSYAQ</sequence>
<dbReference type="InterPro" id="IPR031248">
    <property type="entry name" value="RNF213"/>
</dbReference>
<dbReference type="Pfam" id="PF13240">
    <property type="entry name" value="Zn_Ribbon_1"/>
    <property type="match status" value="1"/>
</dbReference>
<reference evidence="3" key="2">
    <citation type="submission" date="2025-08" db="UniProtKB">
        <authorList>
            <consortium name="Ensembl"/>
        </authorList>
    </citation>
    <scope>IDENTIFICATION</scope>
</reference>
<dbReference type="GO" id="GO:0016887">
    <property type="term" value="F:ATP hydrolysis activity"/>
    <property type="evidence" value="ECO:0007669"/>
    <property type="project" value="InterPro"/>
</dbReference>
<accession>A0A3P9CI32</accession>
<feature type="compositionally biased region" description="Polar residues" evidence="1">
    <location>
        <begin position="409"/>
        <end position="418"/>
    </location>
</feature>
<feature type="compositionally biased region" description="Polar residues" evidence="1">
    <location>
        <begin position="88"/>
        <end position="115"/>
    </location>
</feature>
<evidence type="ECO:0000256" key="1">
    <source>
        <dbReference type="SAM" id="MobiDB-lite"/>
    </source>
</evidence>
<reference evidence="3 4" key="1">
    <citation type="journal article" date="2014" name="Nature">
        <title>The genomic substrate for adaptive radiation in African cichlid fish.</title>
        <authorList>
            <person name="Brawand D."/>
            <person name="Wagner C.E."/>
            <person name="Li Y.I."/>
            <person name="Malinsky M."/>
            <person name="Keller I."/>
            <person name="Fan S."/>
            <person name="Simakov O."/>
            <person name="Ng A.Y."/>
            <person name="Lim Z.W."/>
            <person name="Bezault E."/>
            <person name="Turner-Maier J."/>
            <person name="Johnson J."/>
            <person name="Alcazar R."/>
            <person name="Noh H.J."/>
            <person name="Russell P."/>
            <person name="Aken B."/>
            <person name="Alfoldi J."/>
            <person name="Amemiya C."/>
            <person name="Azzouzi N."/>
            <person name="Baroiller J.F."/>
            <person name="Barloy-Hubler F."/>
            <person name="Berlin A."/>
            <person name="Bloomquist R."/>
            <person name="Carleton K.L."/>
            <person name="Conte M.A."/>
            <person name="D'Cotta H."/>
            <person name="Eshel O."/>
            <person name="Gaffney L."/>
            <person name="Galibert F."/>
            <person name="Gante H.F."/>
            <person name="Gnerre S."/>
            <person name="Greuter L."/>
            <person name="Guyon R."/>
            <person name="Haddad N.S."/>
            <person name="Haerty W."/>
            <person name="Harris R.M."/>
            <person name="Hofmann H.A."/>
            <person name="Hourlier T."/>
            <person name="Hulata G."/>
            <person name="Jaffe D.B."/>
            <person name="Lara M."/>
            <person name="Lee A.P."/>
            <person name="MacCallum I."/>
            <person name="Mwaiko S."/>
            <person name="Nikaido M."/>
            <person name="Nishihara H."/>
            <person name="Ozouf-Costaz C."/>
            <person name="Penman D.J."/>
            <person name="Przybylski D."/>
            <person name="Rakotomanga M."/>
            <person name="Renn S.C.P."/>
            <person name="Ribeiro F.J."/>
            <person name="Ron M."/>
            <person name="Salzburger W."/>
            <person name="Sanchez-Pulido L."/>
            <person name="Santos M.E."/>
            <person name="Searle S."/>
            <person name="Sharpe T."/>
            <person name="Swofford R."/>
            <person name="Tan F.J."/>
            <person name="Williams L."/>
            <person name="Young S."/>
            <person name="Yin S."/>
            <person name="Okada N."/>
            <person name="Kocher T.D."/>
            <person name="Miska E.A."/>
            <person name="Lander E.S."/>
            <person name="Venkatesh B."/>
            <person name="Fernald R.D."/>
            <person name="Meyer A."/>
            <person name="Ponting C.P."/>
            <person name="Streelman J.T."/>
            <person name="Lindblad-Toh K."/>
            <person name="Seehausen O."/>
            <person name="Di Palma F."/>
        </authorList>
    </citation>
    <scope>NUCLEOTIDE SEQUENCE</scope>
</reference>
<dbReference type="Proteomes" id="UP000265160">
    <property type="component" value="LG15"/>
</dbReference>
<feature type="region of interest" description="Disordered" evidence="1">
    <location>
        <begin position="374"/>
        <end position="459"/>
    </location>
</feature>
<keyword evidence="4" id="KW-1185">Reference proteome</keyword>
<dbReference type="STRING" id="106582.ENSMZEP00005021955"/>
<proteinExistence type="predicted"/>
<dbReference type="GO" id="GO:0004842">
    <property type="term" value="F:ubiquitin-protein transferase activity"/>
    <property type="evidence" value="ECO:0007669"/>
    <property type="project" value="InterPro"/>
</dbReference>
<dbReference type="Ensembl" id="ENSMZET00005022675.1">
    <property type="protein sequence ID" value="ENSMZEP00005021955.1"/>
    <property type="gene ID" value="ENSMZEG00005016461.1"/>
</dbReference>
<name>A0A3P9CI32_9CICH</name>
<feature type="compositionally biased region" description="Polar residues" evidence="1">
    <location>
        <begin position="67"/>
        <end position="78"/>
    </location>
</feature>
<dbReference type="PANTHER" id="PTHR22605">
    <property type="entry name" value="RZ-TYPE DOMAIN-CONTAINING PROTEIN"/>
    <property type="match status" value="1"/>
</dbReference>
<dbReference type="PANTHER" id="PTHR22605:SF16">
    <property type="entry name" value="E3 UBIQUITIN-PROTEIN LIGASE RNF213"/>
    <property type="match status" value="1"/>
</dbReference>
<feature type="compositionally biased region" description="Polar residues" evidence="1">
    <location>
        <begin position="135"/>
        <end position="161"/>
    </location>
</feature>
<evidence type="ECO:0000313" key="3">
    <source>
        <dbReference type="Ensembl" id="ENSMZEP00005021955.1"/>
    </source>
</evidence>
<feature type="compositionally biased region" description="Polar residues" evidence="1">
    <location>
        <begin position="285"/>
        <end position="304"/>
    </location>
</feature>
<dbReference type="GeneTree" id="ENSGT00940000166332"/>
<protein>
    <submittedName>
        <fullName evidence="3">E3 ubiquitin-protein ligase rnf213-alpha</fullName>
    </submittedName>
</protein>
<evidence type="ECO:0000259" key="2">
    <source>
        <dbReference type="Pfam" id="PF13240"/>
    </source>
</evidence>
<reference evidence="3" key="3">
    <citation type="submission" date="2025-09" db="UniProtKB">
        <authorList>
            <consortium name="Ensembl"/>
        </authorList>
    </citation>
    <scope>IDENTIFICATION</scope>
</reference>